<gene>
    <name evidence="1" type="ORF">PXEA_LOCUS4396</name>
</gene>
<organism evidence="1 2">
    <name type="scientific">Protopolystoma xenopodis</name>
    <dbReference type="NCBI Taxonomy" id="117903"/>
    <lineage>
        <taxon>Eukaryota</taxon>
        <taxon>Metazoa</taxon>
        <taxon>Spiralia</taxon>
        <taxon>Lophotrochozoa</taxon>
        <taxon>Platyhelminthes</taxon>
        <taxon>Monogenea</taxon>
        <taxon>Polyopisthocotylea</taxon>
        <taxon>Polystomatidea</taxon>
        <taxon>Polystomatidae</taxon>
        <taxon>Protopolystoma</taxon>
    </lineage>
</organism>
<protein>
    <submittedName>
        <fullName evidence="1">Uncharacterized protein</fullName>
    </submittedName>
</protein>
<name>A0A448WGB6_9PLAT</name>
<comment type="caution">
    <text evidence="1">The sequence shown here is derived from an EMBL/GenBank/DDBJ whole genome shotgun (WGS) entry which is preliminary data.</text>
</comment>
<sequence length="92" mass="10125">MSSSRSNISSRALTAFLRSALHAGLLTLLNPWAVNVDQSAILLRSPRSLGLTTFSLLFRKICLPSPGFTYFTRPLPPHLCHSRRYSPSPASV</sequence>
<reference evidence="1" key="1">
    <citation type="submission" date="2018-11" db="EMBL/GenBank/DDBJ databases">
        <authorList>
            <consortium name="Pathogen Informatics"/>
        </authorList>
    </citation>
    <scope>NUCLEOTIDE SEQUENCE</scope>
</reference>
<evidence type="ECO:0000313" key="2">
    <source>
        <dbReference type="Proteomes" id="UP000784294"/>
    </source>
</evidence>
<accession>A0A448WGB6</accession>
<proteinExistence type="predicted"/>
<dbReference type="EMBL" id="CAAALY010010394">
    <property type="protein sequence ID" value="VEL10956.1"/>
    <property type="molecule type" value="Genomic_DNA"/>
</dbReference>
<dbReference type="Proteomes" id="UP000784294">
    <property type="component" value="Unassembled WGS sequence"/>
</dbReference>
<evidence type="ECO:0000313" key="1">
    <source>
        <dbReference type="EMBL" id="VEL10956.1"/>
    </source>
</evidence>
<keyword evidence="2" id="KW-1185">Reference proteome</keyword>
<dbReference type="AlphaFoldDB" id="A0A448WGB6"/>